<reference evidence="1 2" key="1">
    <citation type="submission" date="2019-05" db="EMBL/GenBank/DDBJ databases">
        <title>Another draft genome of Portunus trituberculatus and its Hox gene families provides insights of decapod evolution.</title>
        <authorList>
            <person name="Jeong J.-H."/>
            <person name="Song I."/>
            <person name="Kim S."/>
            <person name="Choi T."/>
            <person name="Kim D."/>
            <person name="Ryu S."/>
            <person name="Kim W."/>
        </authorList>
    </citation>
    <scope>NUCLEOTIDE SEQUENCE [LARGE SCALE GENOMIC DNA]</scope>
    <source>
        <tissue evidence="1">Muscle</tissue>
    </source>
</reference>
<evidence type="ECO:0000313" key="1">
    <source>
        <dbReference type="EMBL" id="MPC73876.1"/>
    </source>
</evidence>
<keyword evidence="2" id="KW-1185">Reference proteome</keyword>
<sequence>MGDTHQSIARREYMRRFMNVTVRGKTRKDKRKGPLECWLSKKCKSISQNSGANAPIPPS</sequence>
<gene>
    <name evidence="1" type="ORF">E2C01_068217</name>
</gene>
<organism evidence="1 2">
    <name type="scientific">Portunus trituberculatus</name>
    <name type="common">Swimming crab</name>
    <name type="synonym">Neptunus trituberculatus</name>
    <dbReference type="NCBI Taxonomy" id="210409"/>
    <lineage>
        <taxon>Eukaryota</taxon>
        <taxon>Metazoa</taxon>
        <taxon>Ecdysozoa</taxon>
        <taxon>Arthropoda</taxon>
        <taxon>Crustacea</taxon>
        <taxon>Multicrustacea</taxon>
        <taxon>Malacostraca</taxon>
        <taxon>Eumalacostraca</taxon>
        <taxon>Eucarida</taxon>
        <taxon>Decapoda</taxon>
        <taxon>Pleocyemata</taxon>
        <taxon>Brachyura</taxon>
        <taxon>Eubrachyura</taxon>
        <taxon>Portunoidea</taxon>
        <taxon>Portunidae</taxon>
        <taxon>Portuninae</taxon>
        <taxon>Portunus</taxon>
    </lineage>
</organism>
<accession>A0A5B7HVX6</accession>
<proteinExistence type="predicted"/>
<dbReference type="EMBL" id="VSRR010037717">
    <property type="protein sequence ID" value="MPC73876.1"/>
    <property type="molecule type" value="Genomic_DNA"/>
</dbReference>
<protein>
    <submittedName>
        <fullName evidence="1">Uncharacterized protein</fullName>
    </submittedName>
</protein>
<evidence type="ECO:0000313" key="2">
    <source>
        <dbReference type="Proteomes" id="UP000324222"/>
    </source>
</evidence>
<dbReference type="Proteomes" id="UP000324222">
    <property type="component" value="Unassembled WGS sequence"/>
</dbReference>
<name>A0A5B7HVX6_PORTR</name>
<dbReference type="AlphaFoldDB" id="A0A5B7HVX6"/>
<comment type="caution">
    <text evidence="1">The sequence shown here is derived from an EMBL/GenBank/DDBJ whole genome shotgun (WGS) entry which is preliminary data.</text>
</comment>